<feature type="domain" description="ABC transporter TMD0" evidence="3">
    <location>
        <begin position="36"/>
        <end position="131"/>
    </location>
</feature>
<dbReference type="EMBL" id="FZQP02007089">
    <property type="protein sequence ID" value="VVD06181.1"/>
    <property type="molecule type" value="Genomic_DNA"/>
</dbReference>
<organism evidence="4 5">
    <name type="scientific">Leptidea sinapis</name>
    <dbReference type="NCBI Taxonomy" id="189913"/>
    <lineage>
        <taxon>Eukaryota</taxon>
        <taxon>Metazoa</taxon>
        <taxon>Ecdysozoa</taxon>
        <taxon>Arthropoda</taxon>
        <taxon>Hexapoda</taxon>
        <taxon>Insecta</taxon>
        <taxon>Pterygota</taxon>
        <taxon>Neoptera</taxon>
        <taxon>Endopterygota</taxon>
        <taxon>Lepidoptera</taxon>
        <taxon>Glossata</taxon>
        <taxon>Ditrysia</taxon>
        <taxon>Papilionoidea</taxon>
        <taxon>Pieridae</taxon>
        <taxon>Dismorphiinae</taxon>
        <taxon>Leptidea</taxon>
    </lineage>
</organism>
<dbReference type="AlphaFoldDB" id="A0A5E4R734"/>
<evidence type="ECO:0000256" key="1">
    <source>
        <dbReference type="ARBA" id="ARBA00004141"/>
    </source>
</evidence>
<keyword evidence="5" id="KW-1185">Reference proteome</keyword>
<comment type="subcellular location">
    <subcellularLocation>
        <location evidence="1">Membrane</location>
        <topology evidence="1">Multi-pass membrane protein</topology>
    </subcellularLocation>
</comment>
<dbReference type="Pfam" id="PF24357">
    <property type="entry name" value="TMD0_ABC"/>
    <property type="match status" value="1"/>
</dbReference>
<reference evidence="4 5" key="1">
    <citation type="submission" date="2017-07" db="EMBL/GenBank/DDBJ databases">
        <authorList>
            <person name="Talla V."/>
            <person name="Backstrom N."/>
        </authorList>
    </citation>
    <scope>NUCLEOTIDE SEQUENCE [LARGE SCALE GENOMIC DNA]</scope>
</reference>
<sequence length="133" mass="15250">MSITDYFMSIAVRALPNALSVQEVVDSNLTWYTENPEFTPCFEKTVLIWIPCGFLWLTALLDAYYILNSKERNIPWNILNISKLVITILLIVFKFVDLGVAVHKSSNEEEDVFSADYYAPLVKILTFFGVFIV</sequence>
<proteinExistence type="predicted"/>
<evidence type="ECO:0000313" key="5">
    <source>
        <dbReference type="Proteomes" id="UP000324832"/>
    </source>
</evidence>
<dbReference type="Proteomes" id="UP000324832">
    <property type="component" value="Unassembled WGS sequence"/>
</dbReference>
<evidence type="ECO:0000259" key="3">
    <source>
        <dbReference type="Pfam" id="PF24357"/>
    </source>
</evidence>
<dbReference type="InterPro" id="IPR056227">
    <property type="entry name" value="TMD0_ABC"/>
</dbReference>
<gene>
    <name evidence="4" type="ORF">LSINAPIS_LOCUS15592</name>
</gene>
<keyword evidence="2" id="KW-0472">Membrane</keyword>
<protein>
    <recommendedName>
        <fullName evidence="3">ABC transporter TMD0 domain-containing protein</fullName>
    </recommendedName>
</protein>
<feature type="transmembrane region" description="Helical" evidence="2">
    <location>
        <begin position="46"/>
        <end position="67"/>
    </location>
</feature>
<keyword evidence="2" id="KW-0812">Transmembrane</keyword>
<evidence type="ECO:0000313" key="4">
    <source>
        <dbReference type="EMBL" id="VVD06181.1"/>
    </source>
</evidence>
<feature type="transmembrane region" description="Helical" evidence="2">
    <location>
        <begin position="74"/>
        <end position="95"/>
    </location>
</feature>
<keyword evidence="2" id="KW-1133">Transmembrane helix</keyword>
<evidence type="ECO:0000256" key="2">
    <source>
        <dbReference type="SAM" id="Phobius"/>
    </source>
</evidence>
<name>A0A5E4R734_9NEOP</name>
<feature type="transmembrane region" description="Helical" evidence="2">
    <location>
        <begin position="115"/>
        <end position="132"/>
    </location>
</feature>
<accession>A0A5E4R734</accession>
<dbReference type="GO" id="GO:0016020">
    <property type="term" value="C:membrane"/>
    <property type="evidence" value="ECO:0007669"/>
    <property type="project" value="UniProtKB-SubCell"/>
</dbReference>